<accession>A0A0C3CTW0</accession>
<dbReference type="HOGENOM" id="CLU_462386_0_0_1"/>
<feature type="region of interest" description="Disordered" evidence="1">
    <location>
        <begin position="30"/>
        <end position="120"/>
    </location>
</feature>
<gene>
    <name evidence="2" type="ORF">OIDMADRAFT_149819</name>
</gene>
<organism evidence="2 3">
    <name type="scientific">Oidiodendron maius (strain Zn)</name>
    <dbReference type="NCBI Taxonomy" id="913774"/>
    <lineage>
        <taxon>Eukaryota</taxon>
        <taxon>Fungi</taxon>
        <taxon>Dikarya</taxon>
        <taxon>Ascomycota</taxon>
        <taxon>Pezizomycotina</taxon>
        <taxon>Leotiomycetes</taxon>
        <taxon>Leotiomycetes incertae sedis</taxon>
        <taxon>Myxotrichaceae</taxon>
        <taxon>Oidiodendron</taxon>
    </lineage>
</organism>
<evidence type="ECO:0000313" key="2">
    <source>
        <dbReference type="EMBL" id="KIM93102.1"/>
    </source>
</evidence>
<evidence type="ECO:0000256" key="1">
    <source>
        <dbReference type="SAM" id="MobiDB-lite"/>
    </source>
</evidence>
<name>A0A0C3CTW0_OIDMZ</name>
<dbReference type="AlphaFoldDB" id="A0A0C3CTW0"/>
<dbReference type="Proteomes" id="UP000054321">
    <property type="component" value="Unassembled WGS sequence"/>
</dbReference>
<sequence>MTGYNLSNEIHNEQAAELSLVRHHRVEIHREGGASSNPIVILEDPPPATVAPDPQTPPQSPPRPLKKRRRGDSYKGMVAGSLSRTKRDSSSRHRGGSGGNTAKIDSLSLPHDPTSRGASRPDEILSALAPATLEEQSPQLNNDTKHKTVSKETQELYLDHDAIPVMSDILQKCVKYYRGTADIREGDCFVTTVHKGIGAIMKPPDLTSYFDRSMWTTVKQELRKEQAGLDSLHVINMWKESFRYDYVVKLAGTNAQSHQRENPGSAADPSQAETEALKELVDVVSRGRSEENYRKHHQFWIFLHQIRVEGTMNEMGCADDRMLKEGMMHILLFRTAKFNKRFFNKTKASLLIVRKWNQVYHPYMKEVQMRVLAERADDFSGGIDLRQEVVLKALNVSLSDWVNGARALNQEEQQLYLLSFDCALQPEELSPQNTKDVLRFGIDGQSERNKAVYICLMPYEGPCNGKRKFDGTPASGIVVVPCPVAPILPGDFLGVMSGQLRYTPESTYSDKAITGPDPNLWLDFSKITGKLSCMRLTELDREANVTLTWKAYNNQHGPNWRIDVVASKEIWPFEELVRPNSDSPRSLLRL</sequence>
<dbReference type="EMBL" id="KN832899">
    <property type="protein sequence ID" value="KIM93102.1"/>
    <property type="molecule type" value="Genomic_DNA"/>
</dbReference>
<dbReference type="InParanoid" id="A0A0C3CTW0"/>
<evidence type="ECO:0000313" key="3">
    <source>
        <dbReference type="Proteomes" id="UP000054321"/>
    </source>
</evidence>
<protein>
    <submittedName>
        <fullName evidence="2">Uncharacterized protein</fullName>
    </submittedName>
</protein>
<reference evidence="2 3" key="1">
    <citation type="submission" date="2014-04" db="EMBL/GenBank/DDBJ databases">
        <authorList>
            <consortium name="DOE Joint Genome Institute"/>
            <person name="Kuo A."/>
            <person name="Martino E."/>
            <person name="Perotto S."/>
            <person name="Kohler A."/>
            <person name="Nagy L.G."/>
            <person name="Floudas D."/>
            <person name="Copeland A."/>
            <person name="Barry K.W."/>
            <person name="Cichocki N."/>
            <person name="Veneault-Fourrey C."/>
            <person name="LaButti K."/>
            <person name="Lindquist E.A."/>
            <person name="Lipzen A."/>
            <person name="Lundell T."/>
            <person name="Morin E."/>
            <person name="Murat C."/>
            <person name="Sun H."/>
            <person name="Tunlid A."/>
            <person name="Henrissat B."/>
            <person name="Grigoriev I.V."/>
            <person name="Hibbett D.S."/>
            <person name="Martin F."/>
            <person name="Nordberg H.P."/>
            <person name="Cantor M.N."/>
            <person name="Hua S.X."/>
        </authorList>
    </citation>
    <scope>NUCLEOTIDE SEQUENCE [LARGE SCALE GENOMIC DNA]</scope>
    <source>
        <strain evidence="2 3">Zn</strain>
    </source>
</reference>
<proteinExistence type="predicted"/>
<feature type="compositionally biased region" description="Pro residues" evidence="1">
    <location>
        <begin position="44"/>
        <end position="63"/>
    </location>
</feature>
<keyword evidence="3" id="KW-1185">Reference proteome</keyword>
<reference evidence="3" key="2">
    <citation type="submission" date="2015-01" db="EMBL/GenBank/DDBJ databases">
        <title>Evolutionary Origins and Diversification of the Mycorrhizal Mutualists.</title>
        <authorList>
            <consortium name="DOE Joint Genome Institute"/>
            <consortium name="Mycorrhizal Genomics Consortium"/>
            <person name="Kohler A."/>
            <person name="Kuo A."/>
            <person name="Nagy L.G."/>
            <person name="Floudas D."/>
            <person name="Copeland A."/>
            <person name="Barry K.W."/>
            <person name="Cichocki N."/>
            <person name="Veneault-Fourrey C."/>
            <person name="LaButti K."/>
            <person name="Lindquist E.A."/>
            <person name="Lipzen A."/>
            <person name="Lundell T."/>
            <person name="Morin E."/>
            <person name="Murat C."/>
            <person name="Riley R."/>
            <person name="Ohm R."/>
            <person name="Sun H."/>
            <person name="Tunlid A."/>
            <person name="Henrissat B."/>
            <person name="Grigoriev I.V."/>
            <person name="Hibbett D.S."/>
            <person name="Martin F."/>
        </authorList>
    </citation>
    <scope>NUCLEOTIDE SEQUENCE [LARGE SCALE GENOMIC DNA]</scope>
    <source>
        <strain evidence="3">Zn</strain>
    </source>
</reference>
<dbReference type="STRING" id="913774.A0A0C3CTW0"/>
<dbReference type="OrthoDB" id="3531591at2759"/>